<dbReference type="InterPro" id="IPR001750">
    <property type="entry name" value="ND/Mrp_TM"/>
</dbReference>
<evidence type="ECO:0000256" key="6">
    <source>
        <dbReference type="ARBA" id="ARBA00025811"/>
    </source>
</evidence>
<feature type="transmembrane region" description="Helical" evidence="8">
    <location>
        <begin position="331"/>
        <end position="352"/>
    </location>
</feature>
<feature type="transmembrane region" description="Helical" evidence="8">
    <location>
        <begin position="372"/>
        <end position="393"/>
    </location>
</feature>
<comment type="subunit">
    <text evidence="6">Composed of 13 different subunits. Subunits NuoA, H, J, K, L, M, N constitute the membrane sector of the complex.</text>
</comment>
<evidence type="ECO:0000256" key="2">
    <source>
        <dbReference type="ARBA" id="ARBA00022692"/>
    </source>
</evidence>
<feature type="transmembrane region" description="Helical" evidence="8">
    <location>
        <begin position="300"/>
        <end position="319"/>
    </location>
</feature>
<dbReference type="EC" id="1.6.5.11" evidence="10"/>
<dbReference type="RefSeq" id="WP_154027245.1">
    <property type="nucleotide sequence ID" value="NZ_LR217695.1"/>
</dbReference>
<dbReference type="EMBL" id="LR217695">
    <property type="protein sequence ID" value="VFP78096.1"/>
    <property type="molecule type" value="Genomic_DNA"/>
</dbReference>
<evidence type="ECO:0000256" key="1">
    <source>
        <dbReference type="ARBA" id="ARBA00004127"/>
    </source>
</evidence>
<comment type="subcellular location">
    <subcellularLocation>
        <location evidence="1">Endomembrane system</location>
        <topology evidence="1">Multi-pass membrane protein</topology>
    </subcellularLocation>
    <subcellularLocation>
        <location evidence="7">Membrane</location>
        <topology evidence="7">Multi-pass membrane protein</topology>
    </subcellularLocation>
</comment>
<feature type="transmembrane region" description="Helical" evidence="8">
    <location>
        <begin position="206"/>
        <end position="228"/>
    </location>
</feature>
<accession>A0A451CXP8</accession>
<evidence type="ECO:0000256" key="4">
    <source>
        <dbReference type="ARBA" id="ARBA00023136"/>
    </source>
</evidence>
<keyword evidence="3 8" id="KW-1133">Transmembrane helix</keyword>
<gene>
    <name evidence="10" type="primary">nuoN</name>
    <name evidence="10" type="ORF">BUCICUMA2628_115</name>
</gene>
<feature type="transmembrane region" description="Helical" evidence="8">
    <location>
        <begin position="6"/>
        <end position="27"/>
    </location>
</feature>
<reference evidence="10 11" key="1">
    <citation type="submission" date="2019-02" db="EMBL/GenBank/DDBJ databases">
        <authorList>
            <person name="Manzano-Marin A."/>
            <person name="Manzano-Marin A."/>
        </authorList>
    </citation>
    <scope>NUCLEOTIDE SEQUENCE [LARGE SCALE GENOMIC DNA]</scope>
    <source>
        <strain evidence="10 11">BuCicuneomaculata</strain>
    </source>
</reference>
<feature type="transmembrane region" description="Helical" evidence="8">
    <location>
        <begin position="153"/>
        <end position="170"/>
    </location>
</feature>
<protein>
    <submittedName>
        <fullName evidence="10">NADH-quinone oxidoreductase subunit N</fullName>
        <ecNumber evidence="10">1.6.5.11</ecNumber>
    </submittedName>
</protein>
<evidence type="ECO:0000256" key="8">
    <source>
        <dbReference type="SAM" id="Phobius"/>
    </source>
</evidence>
<keyword evidence="2 7" id="KW-0812">Transmembrane</keyword>
<feature type="transmembrane region" description="Helical" evidence="8">
    <location>
        <begin position="240"/>
        <end position="261"/>
    </location>
</feature>
<evidence type="ECO:0000259" key="9">
    <source>
        <dbReference type="Pfam" id="PF00361"/>
    </source>
</evidence>
<dbReference type="PANTHER" id="PTHR22773">
    <property type="entry name" value="NADH DEHYDROGENASE"/>
    <property type="match status" value="1"/>
</dbReference>
<dbReference type="OrthoDB" id="9768329at2"/>
<feature type="transmembrane region" description="Helical" evidence="8">
    <location>
        <begin position="460"/>
        <end position="478"/>
    </location>
</feature>
<keyword evidence="4 8" id="KW-0472">Membrane</keyword>
<comment type="function">
    <text evidence="5">NDH-1 shuttles electrons from NADH, via FMN and iron-sulfur (Fe-S) centers, to quinones in the respiratory chain. Couples the redox reaction to proton translocation (for every two electrons transferred, four hydrogen ions are translocated across the cytoplasmic membrane), and thus conserves the redox energy in a proton gradient.</text>
</comment>
<feature type="domain" description="NADH:quinone oxidoreductase/Mrp antiporter transmembrane" evidence="9">
    <location>
        <begin position="125"/>
        <end position="427"/>
    </location>
</feature>
<keyword evidence="10" id="KW-0560">Oxidoreductase</keyword>
<sequence>MIKLFYGVIPITPILLLISSVMIIFYISFYKKNVRLESIVTICSFLLSIITILCSRVFFLEYFSELVKIDQYSYFYIFMLLLSGLYTCIFVYPWLLYKNIHSTEFYAFILLSTIGGILVSISFHFSTLFIGIELLFFPLLGILIFFSKYKVNLFYILLYLITSVFSSVLLLLGFSFIYFISGRLSWSFFTYLFIYYPTIMHNNIMLLGICIILFAIFLKLSIFPLHTWSPGIYQYTNSCVLIYFSTVTKISLLSFLVRFFYYIPYFHKIKLLYLILYFIGIFSLLFGNIIAIIQNKIQRLIGYLSISNLGFLLLLITTCSQEKYIYMMKYLNVYIFSYLLGLLGFFGIKSIVDYNIYIKNIDDLEKNSLVGLFWYDPFLGIMMTIILLSLSGFPLTAGFWGKFFVFKNLIHNNFIITTICMMLSSIIGAYSYINIIFSLYCNPTILEKKYLLHHLKITVLQKYLIICIGIVLIFLGLFPKFIYKLFFYDLY</sequence>
<evidence type="ECO:0000256" key="3">
    <source>
        <dbReference type="ARBA" id="ARBA00022989"/>
    </source>
</evidence>
<dbReference type="Pfam" id="PF00361">
    <property type="entry name" value="Proton_antipo_M"/>
    <property type="match status" value="1"/>
</dbReference>
<proteinExistence type="predicted"/>
<evidence type="ECO:0000256" key="5">
    <source>
        <dbReference type="ARBA" id="ARBA00025189"/>
    </source>
</evidence>
<dbReference type="Proteomes" id="UP000294404">
    <property type="component" value="Chromosome"/>
</dbReference>
<feature type="transmembrane region" description="Helical" evidence="8">
    <location>
        <begin position="414"/>
        <end position="440"/>
    </location>
</feature>
<evidence type="ECO:0000313" key="11">
    <source>
        <dbReference type="Proteomes" id="UP000294404"/>
    </source>
</evidence>
<dbReference type="GO" id="GO:0016020">
    <property type="term" value="C:membrane"/>
    <property type="evidence" value="ECO:0007669"/>
    <property type="project" value="UniProtKB-SubCell"/>
</dbReference>
<evidence type="ECO:0000313" key="10">
    <source>
        <dbReference type="EMBL" id="VFP78096.1"/>
    </source>
</evidence>
<name>A0A451CXP8_9GAMM</name>
<dbReference type="GO" id="GO:0016491">
    <property type="term" value="F:oxidoreductase activity"/>
    <property type="evidence" value="ECO:0007669"/>
    <property type="project" value="UniProtKB-KW"/>
</dbReference>
<evidence type="ECO:0000256" key="7">
    <source>
        <dbReference type="RuleBase" id="RU000320"/>
    </source>
</evidence>
<organism evidence="10 11">
    <name type="scientific">Buchnera aphidicola</name>
    <name type="common">Cinara cuneomaculata</name>
    <dbReference type="NCBI Taxonomy" id="1660040"/>
    <lineage>
        <taxon>Bacteria</taxon>
        <taxon>Pseudomonadati</taxon>
        <taxon>Pseudomonadota</taxon>
        <taxon>Gammaproteobacteria</taxon>
        <taxon>Enterobacterales</taxon>
        <taxon>Erwiniaceae</taxon>
        <taxon>Buchnera</taxon>
    </lineage>
</organism>
<feature type="transmembrane region" description="Helical" evidence="8">
    <location>
        <begin position="129"/>
        <end position="146"/>
    </location>
</feature>
<feature type="transmembrane region" description="Helical" evidence="8">
    <location>
        <begin position="105"/>
        <end position="123"/>
    </location>
</feature>
<dbReference type="AlphaFoldDB" id="A0A451CXP8"/>
<feature type="transmembrane region" description="Helical" evidence="8">
    <location>
        <begin position="72"/>
        <end position="93"/>
    </location>
</feature>
<feature type="transmembrane region" description="Helical" evidence="8">
    <location>
        <begin position="273"/>
        <end position="294"/>
    </location>
</feature>
<feature type="transmembrane region" description="Helical" evidence="8">
    <location>
        <begin position="39"/>
        <end position="60"/>
    </location>
</feature>
<dbReference type="GO" id="GO:0012505">
    <property type="term" value="C:endomembrane system"/>
    <property type="evidence" value="ECO:0007669"/>
    <property type="project" value="UniProtKB-SubCell"/>
</dbReference>